<comment type="caution">
    <text evidence="1">The sequence shown here is derived from an EMBL/GenBank/DDBJ whole genome shotgun (WGS) entry which is preliminary data.</text>
</comment>
<protein>
    <submittedName>
        <fullName evidence="1">PADRE domain</fullName>
    </submittedName>
</protein>
<accession>A0AAN8VWY9</accession>
<dbReference type="InterPro" id="IPR025322">
    <property type="entry name" value="PADRE_dom"/>
</dbReference>
<dbReference type="Proteomes" id="UP001370490">
    <property type="component" value="Unassembled WGS sequence"/>
</dbReference>
<sequence length="206" mass="22937">MGNYISYKPSGVTGKVILFDGSVQEFDKPITVAELMLEHPQQVVVEFNSAISGKKPIPLPADKRLETEKVYVMLPMKRGGKAMSLTSEEASHVLITANSILKSKTLLTSSKFLPLFDGICGAGIAQSPLVIQKKHHSLVEKPLEGYKEFMSETLEFRPEFLGRQLSERGWKPSLDTIIHVFCKSQKRCVFGCDLCDVEKGNVVYED</sequence>
<keyword evidence="2" id="KW-1185">Reference proteome</keyword>
<gene>
    <name evidence="1" type="ORF">RJ641_030805</name>
</gene>
<reference evidence="1 2" key="1">
    <citation type="submission" date="2023-12" db="EMBL/GenBank/DDBJ databases">
        <title>A high-quality genome assembly for Dillenia turbinata (Dilleniales).</title>
        <authorList>
            <person name="Chanderbali A."/>
        </authorList>
    </citation>
    <scope>NUCLEOTIDE SEQUENCE [LARGE SCALE GENOMIC DNA]</scope>
    <source>
        <strain evidence="1">LSX21</strain>
        <tissue evidence="1">Leaf</tissue>
    </source>
</reference>
<evidence type="ECO:0000313" key="2">
    <source>
        <dbReference type="Proteomes" id="UP001370490"/>
    </source>
</evidence>
<dbReference type="PANTHER" id="PTHR33052">
    <property type="entry name" value="DUF4228 DOMAIN PROTEIN-RELATED"/>
    <property type="match status" value="1"/>
</dbReference>
<evidence type="ECO:0000313" key="1">
    <source>
        <dbReference type="EMBL" id="KAK6937297.1"/>
    </source>
</evidence>
<dbReference type="EMBL" id="JBAMMX010000006">
    <property type="protein sequence ID" value="KAK6937297.1"/>
    <property type="molecule type" value="Genomic_DNA"/>
</dbReference>
<name>A0AAN8VWY9_9MAGN</name>
<dbReference type="Pfam" id="PF14009">
    <property type="entry name" value="PADRE"/>
    <property type="match status" value="1"/>
</dbReference>
<proteinExistence type="predicted"/>
<organism evidence="1 2">
    <name type="scientific">Dillenia turbinata</name>
    <dbReference type="NCBI Taxonomy" id="194707"/>
    <lineage>
        <taxon>Eukaryota</taxon>
        <taxon>Viridiplantae</taxon>
        <taxon>Streptophyta</taxon>
        <taxon>Embryophyta</taxon>
        <taxon>Tracheophyta</taxon>
        <taxon>Spermatophyta</taxon>
        <taxon>Magnoliopsida</taxon>
        <taxon>eudicotyledons</taxon>
        <taxon>Gunneridae</taxon>
        <taxon>Pentapetalae</taxon>
        <taxon>Dilleniales</taxon>
        <taxon>Dilleniaceae</taxon>
        <taxon>Dillenia</taxon>
    </lineage>
</organism>
<dbReference type="AlphaFoldDB" id="A0AAN8VWY9"/>